<name>A0A364N6S2_STELY</name>
<feature type="region of interest" description="Disordered" evidence="1">
    <location>
        <begin position="353"/>
        <end position="535"/>
    </location>
</feature>
<feature type="compositionally biased region" description="Low complexity" evidence="1">
    <location>
        <begin position="524"/>
        <end position="535"/>
    </location>
</feature>
<feature type="region of interest" description="Disordered" evidence="1">
    <location>
        <begin position="74"/>
        <end position="100"/>
    </location>
</feature>
<evidence type="ECO:0000313" key="2">
    <source>
        <dbReference type="EMBL" id="RAR13024.1"/>
    </source>
</evidence>
<comment type="caution">
    <text evidence="2">The sequence shown here is derived from an EMBL/GenBank/DDBJ whole genome shotgun (WGS) entry which is preliminary data.</text>
</comment>
<evidence type="ECO:0000256" key="1">
    <source>
        <dbReference type="SAM" id="MobiDB-lite"/>
    </source>
</evidence>
<feature type="compositionally biased region" description="Polar residues" evidence="1">
    <location>
        <begin position="358"/>
        <end position="382"/>
    </location>
</feature>
<feature type="region of interest" description="Disordered" evidence="1">
    <location>
        <begin position="573"/>
        <end position="649"/>
    </location>
</feature>
<accession>A0A364N6S2</accession>
<dbReference type="Proteomes" id="UP000249619">
    <property type="component" value="Unassembled WGS sequence"/>
</dbReference>
<feature type="compositionally biased region" description="Low complexity" evidence="1">
    <location>
        <begin position="412"/>
        <end position="430"/>
    </location>
</feature>
<proteinExistence type="predicted"/>
<dbReference type="EMBL" id="QGDH01000042">
    <property type="protein sequence ID" value="RAR13024.1"/>
    <property type="molecule type" value="Genomic_DNA"/>
</dbReference>
<dbReference type="AlphaFoldDB" id="A0A364N6S2"/>
<reference evidence="3" key="1">
    <citation type="submission" date="2018-05" db="EMBL/GenBank/DDBJ databases">
        <title>Draft genome sequence of Stemphylium lycopersici strain CIDEFI 213.</title>
        <authorList>
            <person name="Medina R."/>
            <person name="Franco M.E.E."/>
            <person name="Lucentini C.G."/>
            <person name="Saparrat M.C.N."/>
            <person name="Balatti P.A."/>
        </authorList>
    </citation>
    <scope>NUCLEOTIDE SEQUENCE [LARGE SCALE GENOMIC DNA]</scope>
    <source>
        <strain evidence="3">CIDEFI 213</strain>
    </source>
</reference>
<feature type="compositionally biased region" description="Low complexity" evidence="1">
    <location>
        <begin position="625"/>
        <end position="645"/>
    </location>
</feature>
<organism evidence="2 3">
    <name type="scientific">Stemphylium lycopersici</name>
    <name type="common">Tomato gray leaf spot disease fungus</name>
    <name type="synonym">Thyrospora lycopersici</name>
    <dbReference type="NCBI Taxonomy" id="183478"/>
    <lineage>
        <taxon>Eukaryota</taxon>
        <taxon>Fungi</taxon>
        <taxon>Dikarya</taxon>
        <taxon>Ascomycota</taxon>
        <taxon>Pezizomycotina</taxon>
        <taxon>Dothideomycetes</taxon>
        <taxon>Pleosporomycetidae</taxon>
        <taxon>Pleosporales</taxon>
        <taxon>Pleosporineae</taxon>
        <taxon>Pleosporaceae</taxon>
        <taxon>Stemphylium</taxon>
    </lineage>
</organism>
<feature type="compositionally biased region" description="Low complexity" evidence="1">
    <location>
        <begin position="493"/>
        <end position="511"/>
    </location>
</feature>
<protein>
    <submittedName>
        <fullName evidence="2">Uncharacterized protein</fullName>
    </submittedName>
</protein>
<gene>
    <name evidence="2" type="ORF">DDE83_003690</name>
</gene>
<feature type="region of interest" description="Disordered" evidence="1">
    <location>
        <begin position="257"/>
        <end position="284"/>
    </location>
</feature>
<sequence>MTSVRTFTFALPEKLLFQAMSTQSSHHILFSEPSVIVKVQQTEIDPGVHQLSYPPKLPLKRRVSESFLQTRAYLRKRRRNSDSVQETPIDHPCLQTPEDDVTMPEPWSTFNSAYSTLPTTPHSPTNGAGHALGQPRRPSQVAEFIEKRNHKLKCLFGSRKGSTKDENPQLIPPNARHSSASLDLCESAKHPNIQCSAELTTWNGPSHLPNVSEYFDINGEVGPSSFYTTADWNTFQETFQAQRTLDTEATTVHDVFYDGDTGPEKPNITRASHTQGEKRRRKDSHFSLSDLFRSRRSSKVDKGKERTITEEVDTSQSYAAAGPCLRQIGVLPCVSTDDTSFLVTKERRKVPYPDFSSFEASTPSLERSISPSPSDAETSETPTPAARQVDSRPATRQPRRLGLRIVPARNASTSPCSPSSSESSPSTSPTAIKPSQTQRRLARATAVPSAPQVATEPHSIPIGIPSPRSTNSTASKKEASARLSIHYFPHNLTSPSPSPSASTASCSPNTSLNNLTRHGTRPGSTPHSPSLEPTLLSSPVAMTNLSLEPPQQGMGPSPSHSSERIFHVEVEIAGVSSRGDGRGKDGGGEVEQDEEVAGRVDGEEEVEVDKPDFSITHPAPPPPVGFAEPPSSSSSSSSSESKSPPDTVVQRNRVTDQHARGVFPGQHGFEMGFYGKKGKGKEKRKSIEGECWWEDKEVRLYISPADAIVAIRDDSDHPHDLEKRVFTSPHMKRAFRVAIANTISAITWVIDFTLKEEASSRVTINYKLQSTKGISAPDIEVPSITEIAQTSNQFRGNAKIKLIGTYAGKVVHIYFNGEVFGSDAAMIWQKMISEPVAYINGVQTPIDSWTFDETR</sequence>
<evidence type="ECO:0000313" key="3">
    <source>
        <dbReference type="Proteomes" id="UP000249619"/>
    </source>
</evidence>
<keyword evidence="3" id="KW-1185">Reference proteome</keyword>